<dbReference type="Proteomes" id="UP000075683">
    <property type="component" value="Unassembled WGS sequence"/>
</dbReference>
<sequence>MERGTVTDLTVRSGALAETVPLFVYLPPFYSEFKKYPLIIAQDGRDYFQLGRIAKTMDELIREKRMQPAIFAGVPYRDVHDRRGKYHPSGEKHAAYLYFLAHELLPALEREFPVSPAGSSRALAGDSLAATVSLLAAMQYPRTFGNLLLHSPYVNGDVIERAKNFSEWPLLRIYHVVGRQETAVKTTDGAVADFLTPNRMLKEWIEGRPSEYFYEEFAGNHTWKYWQKDLKRGLSFLFPAE</sequence>
<evidence type="ECO:0008006" key="3">
    <source>
        <dbReference type="Google" id="ProtNLM"/>
    </source>
</evidence>
<dbReference type="Gene3D" id="3.40.50.1820">
    <property type="entry name" value="alpha/beta hydrolase"/>
    <property type="match status" value="1"/>
</dbReference>
<organism evidence="1 2">
    <name type="scientific">Caldibacillus debilis</name>
    <dbReference type="NCBI Taxonomy" id="301148"/>
    <lineage>
        <taxon>Bacteria</taxon>
        <taxon>Bacillati</taxon>
        <taxon>Bacillota</taxon>
        <taxon>Bacilli</taxon>
        <taxon>Bacillales</taxon>
        <taxon>Bacillaceae</taxon>
        <taxon>Caldibacillus</taxon>
    </lineage>
</organism>
<reference evidence="1 2" key="1">
    <citation type="submission" date="2016-01" db="EMBL/GenBank/DDBJ databases">
        <title>Draft Genome Sequences of Seven Thermophilic Sporeformers Isolated from Foods.</title>
        <authorList>
            <person name="Berendsen E.M."/>
            <person name="Wells-Bennik M.H."/>
            <person name="Krawcyk A.O."/>
            <person name="De Jong A."/>
            <person name="Holsappel S."/>
            <person name="Eijlander R.T."/>
            <person name="Kuipers O.P."/>
        </authorList>
    </citation>
    <scope>NUCLEOTIDE SEQUENCE [LARGE SCALE GENOMIC DNA]</scope>
    <source>
        <strain evidence="1 2">B4135</strain>
    </source>
</reference>
<protein>
    <recommendedName>
        <fullName evidence="3">Esterase family protein</fullName>
    </recommendedName>
</protein>
<evidence type="ECO:0000313" key="1">
    <source>
        <dbReference type="EMBL" id="KYD08734.1"/>
    </source>
</evidence>
<proteinExistence type="predicted"/>
<dbReference type="PANTHER" id="PTHR48098:SF3">
    <property type="entry name" value="IRON(III) ENTEROBACTIN ESTERASE"/>
    <property type="match status" value="1"/>
</dbReference>
<gene>
    <name evidence="1" type="ORF">B4135_0415</name>
</gene>
<evidence type="ECO:0000313" key="2">
    <source>
        <dbReference type="Proteomes" id="UP000075683"/>
    </source>
</evidence>
<dbReference type="PANTHER" id="PTHR48098">
    <property type="entry name" value="ENTEROCHELIN ESTERASE-RELATED"/>
    <property type="match status" value="1"/>
</dbReference>
<dbReference type="Pfam" id="PF00756">
    <property type="entry name" value="Esterase"/>
    <property type="match status" value="1"/>
</dbReference>
<dbReference type="OrthoDB" id="9803578at2"/>
<comment type="caution">
    <text evidence="1">The sequence shown here is derived from an EMBL/GenBank/DDBJ whole genome shotgun (WGS) entry which is preliminary data.</text>
</comment>
<name>A0A150L8W3_9BACI</name>
<dbReference type="SUPFAM" id="SSF53474">
    <property type="entry name" value="alpha/beta-Hydrolases"/>
    <property type="match status" value="1"/>
</dbReference>
<dbReference type="InterPro" id="IPR000801">
    <property type="entry name" value="Esterase-like"/>
</dbReference>
<dbReference type="PATRIC" id="fig|301148.3.peg.2060"/>
<accession>A0A150L8W3</accession>
<dbReference type="RefSeq" id="WP_061570102.1">
    <property type="nucleotide sequence ID" value="NZ_LQYT01000135.1"/>
</dbReference>
<dbReference type="AlphaFoldDB" id="A0A150L8W3"/>
<dbReference type="InterPro" id="IPR050583">
    <property type="entry name" value="Mycobacterial_A85_antigen"/>
</dbReference>
<dbReference type="EMBL" id="LQYT01000135">
    <property type="protein sequence ID" value="KYD08734.1"/>
    <property type="molecule type" value="Genomic_DNA"/>
</dbReference>
<dbReference type="InterPro" id="IPR029058">
    <property type="entry name" value="AB_hydrolase_fold"/>
</dbReference>
<dbReference type="STRING" id="301148.B4135_0415"/>